<protein>
    <submittedName>
        <fullName evidence="7">Inositol phosphatase</fullName>
    </submittedName>
</protein>
<evidence type="ECO:0000313" key="7">
    <source>
        <dbReference type="EMBL" id="RDJ98447.1"/>
    </source>
</evidence>
<evidence type="ECO:0000256" key="3">
    <source>
        <dbReference type="ARBA" id="ARBA00022723"/>
    </source>
</evidence>
<dbReference type="Pfam" id="PF00459">
    <property type="entry name" value="Inositol_P"/>
    <property type="match status" value="1"/>
</dbReference>
<dbReference type="GO" id="GO:0000105">
    <property type="term" value="P:L-histidine biosynthetic process"/>
    <property type="evidence" value="ECO:0007669"/>
    <property type="project" value="TreeGrafter"/>
</dbReference>
<dbReference type="InterPro" id="IPR051090">
    <property type="entry name" value="Inositol_monoP_superfamily"/>
</dbReference>
<comment type="similarity">
    <text evidence="2">Belongs to the inositol monophosphatase superfamily.</text>
</comment>
<dbReference type="PANTHER" id="PTHR43200:SF6">
    <property type="entry name" value="3'(2'),5'-BISPHOSPHATE NUCLEOTIDASE"/>
    <property type="match status" value="1"/>
</dbReference>
<feature type="binding site" evidence="6">
    <location>
        <position position="102"/>
    </location>
    <ligand>
        <name>Mg(2+)</name>
        <dbReference type="ChEBI" id="CHEBI:18420"/>
        <label>1</label>
        <note>catalytic</note>
    </ligand>
</feature>
<evidence type="ECO:0000256" key="6">
    <source>
        <dbReference type="PIRSR" id="PIRSR600760-2"/>
    </source>
</evidence>
<dbReference type="InterPro" id="IPR000760">
    <property type="entry name" value="Inositol_monophosphatase-like"/>
</dbReference>
<dbReference type="AlphaFoldDB" id="A0A370MZ14"/>
<dbReference type="GO" id="GO:0016791">
    <property type="term" value="F:phosphatase activity"/>
    <property type="evidence" value="ECO:0007669"/>
    <property type="project" value="UniProtKB-ARBA"/>
</dbReference>
<keyword evidence="5 6" id="KW-0460">Magnesium</keyword>
<proteinExistence type="inferred from homology"/>
<dbReference type="InterPro" id="IPR020583">
    <property type="entry name" value="Inositol_monoP_metal-BS"/>
</dbReference>
<keyword evidence="8" id="KW-1185">Reference proteome</keyword>
<dbReference type="Proteomes" id="UP000254875">
    <property type="component" value="Unassembled WGS sequence"/>
</dbReference>
<comment type="caution">
    <text evidence="7">The sequence shown here is derived from an EMBL/GenBank/DDBJ whole genome shotgun (WGS) entry which is preliminary data.</text>
</comment>
<comment type="cofactor">
    <cofactor evidence="1 6">
        <name>Mg(2+)</name>
        <dbReference type="ChEBI" id="CHEBI:18420"/>
    </cofactor>
</comment>
<evidence type="ECO:0000256" key="5">
    <source>
        <dbReference type="ARBA" id="ARBA00022842"/>
    </source>
</evidence>
<evidence type="ECO:0000313" key="8">
    <source>
        <dbReference type="Proteomes" id="UP000254875"/>
    </source>
</evidence>
<dbReference type="GO" id="GO:0046872">
    <property type="term" value="F:metal ion binding"/>
    <property type="evidence" value="ECO:0007669"/>
    <property type="project" value="UniProtKB-KW"/>
</dbReference>
<dbReference type="SUPFAM" id="SSF56655">
    <property type="entry name" value="Carbohydrate phosphatase"/>
    <property type="match status" value="1"/>
</dbReference>
<evidence type="ECO:0000256" key="2">
    <source>
        <dbReference type="ARBA" id="ARBA00009759"/>
    </source>
</evidence>
<dbReference type="Gene3D" id="3.30.540.10">
    <property type="entry name" value="Fructose-1,6-Bisphosphatase, subunit A, domain 1"/>
    <property type="match status" value="1"/>
</dbReference>
<sequence length="278" mass="30526">MRRSHGRARGVKFERRDGQYYEQTVRQLCELARSICSSHAGQSFQFVRKEDRSPVTELDREIELALRACINSRHPDDSIIGEEFGLLEGAQGRSSARRWVIDPLDGTKAFVTGSPLWGTLIGVLNDGKPWLGAIEMPALHRRLFSFDIEAVREDDSIRTSPCSDLTAARLCTTTPDKFTSVEQSGFDRLSKSVAVHRYGGDCFNYAALATGQCDLVVEAGLAPHDFLPIVPIVQQAGGEMTDWQGQVLTENSAGKVLAASTPALHFQALQTLAVAYDG</sequence>
<feature type="binding site" evidence="6">
    <location>
        <position position="104"/>
    </location>
    <ligand>
        <name>Mg(2+)</name>
        <dbReference type="ChEBI" id="CHEBI:18420"/>
        <label>1</label>
        <note>catalytic</note>
    </ligand>
</feature>
<dbReference type="PANTHER" id="PTHR43200">
    <property type="entry name" value="PHOSPHATASE"/>
    <property type="match status" value="1"/>
</dbReference>
<dbReference type="PROSITE" id="PS00629">
    <property type="entry name" value="IMP_1"/>
    <property type="match status" value="1"/>
</dbReference>
<feature type="binding site" evidence="6">
    <location>
        <position position="225"/>
    </location>
    <ligand>
        <name>Mg(2+)</name>
        <dbReference type="ChEBI" id="CHEBI:18420"/>
        <label>1</label>
        <note>catalytic</note>
    </ligand>
</feature>
<dbReference type="Gene3D" id="3.40.190.80">
    <property type="match status" value="1"/>
</dbReference>
<feature type="binding site" evidence="6">
    <location>
        <position position="82"/>
    </location>
    <ligand>
        <name>Mg(2+)</name>
        <dbReference type="ChEBI" id="CHEBI:18420"/>
        <label>1</label>
        <note>catalytic</note>
    </ligand>
</feature>
<name>A0A370MZ14_9BURK</name>
<organism evidence="7 8">
    <name type="scientific">Paraburkholderia lacunae</name>
    <dbReference type="NCBI Taxonomy" id="2211104"/>
    <lineage>
        <taxon>Bacteria</taxon>
        <taxon>Pseudomonadati</taxon>
        <taxon>Pseudomonadota</taxon>
        <taxon>Betaproteobacteria</taxon>
        <taxon>Burkholderiales</taxon>
        <taxon>Burkholderiaceae</taxon>
        <taxon>Paraburkholderia</taxon>
    </lineage>
</organism>
<feature type="binding site" evidence="6">
    <location>
        <position position="105"/>
    </location>
    <ligand>
        <name>Mg(2+)</name>
        <dbReference type="ChEBI" id="CHEBI:18420"/>
        <label>1</label>
        <note>catalytic</note>
    </ligand>
</feature>
<dbReference type="PRINTS" id="PR00377">
    <property type="entry name" value="IMPHPHTASES"/>
</dbReference>
<keyword evidence="4" id="KW-0378">Hydrolase</keyword>
<evidence type="ECO:0000256" key="4">
    <source>
        <dbReference type="ARBA" id="ARBA00022801"/>
    </source>
</evidence>
<gene>
    <name evidence="7" type="ORF">DLM46_33355</name>
</gene>
<dbReference type="EMBL" id="QHKS01000034">
    <property type="protein sequence ID" value="RDJ98447.1"/>
    <property type="molecule type" value="Genomic_DNA"/>
</dbReference>
<dbReference type="OrthoDB" id="9785695at2"/>
<reference evidence="8" key="1">
    <citation type="submission" date="2018-05" db="EMBL/GenBank/DDBJ databases">
        <authorList>
            <person name="Feng T."/>
        </authorList>
    </citation>
    <scope>NUCLEOTIDE SEQUENCE [LARGE SCALE GENOMIC DNA]</scope>
    <source>
        <strain evidence="8">S27</strain>
    </source>
</reference>
<accession>A0A370MZ14</accession>
<keyword evidence="3 6" id="KW-0479">Metal-binding</keyword>
<evidence type="ECO:0000256" key="1">
    <source>
        <dbReference type="ARBA" id="ARBA00001946"/>
    </source>
</evidence>